<sequence>MSYTSLTPNVTDNINLKKVKMFDPISQLPDCILSHILTNLSIKDFLNARLLSKGWSNLWTLTRDLYFDIFNVFGYTEQQLLQKGYLMDVPVHTTFSSSIERRLNLDITRDPFVKLVDQFLNHFNATIVDSFLLNFYLDSQQ</sequence>
<dbReference type="PANTHER" id="PTHR32212:SF234">
    <property type="entry name" value="F-BOX_LRR-REPEAT PROTEIN 13-LIKE"/>
    <property type="match status" value="1"/>
</dbReference>
<dbReference type="PANTHER" id="PTHR32212">
    <property type="entry name" value="CYCLIN-LIKE F-BOX"/>
    <property type="match status" value="1"/>
</dbReference>
<evidence type="ECO:0000313" key="2">
    <source>
        <dbReference type="EMBL" id="KAI5423857.1"/>
    </source>
</evidence>
<evidence type="ECO:0000313" key="3">
    <source>
        <dbReference type="Proteomes" id="UP001058974"/>
    </source>
</evidence>
<dbReference type="SMART" id="SM00256">
    <property type="entry name" value="FBOX"/>
    <property type="match status" value="1"/>
</dbReference>
<name>A0A9D4XNN6_PEA</name>
<dbReference type="EMBL" id="JAMSHJ010000003">
    <property type="protein sequence ID" value="KAI5423857.1"/>
    <property type="molecule type" value="Genomic_DNA"/>
</dbReference>
<keyword evidence="3" id="KW-1185">Reference proteome</keyword>
<comment type="caution">
    <text evidence="2">The sequence shown here is derived from an EMBL/GenBank/DDBJ whole genome shotgun (WGS) entry which is preliminary data.</text>
</comment>
<reference evidence="2 3" key="1">
    <citation type="journal article" date="2022" name="Nat. Genet.">
        <title>Improved pea reference genome and pan-genome highlight genomic features and evolutionary characteristics.</title>
        <authorList>
            <person name="Yang T."/>
            <person name="Liu R."/>
            <person name="Luo Y."/>
            <person name="Hu S."/>
            <person name="Wang D."/>
            <person name="Wang C."/>
            <person name="Pandey M.K."/>
            <person name="Ge S."/>
            <person name="Xu Q."/>
            <person name="Li N."/>
            <person name="Li G."/>
            <person name="Huang Y."/>
            <person name="Saxena R.K."/>
            <person name="Ji Y."/>
            <person name="Li M."/>
            <person name="Yan X."/>
            <person name="He Y."/>
            <person name="Liu Y."/>
            <person name="Wang X."/>
            <person name="Xiang C."/>
            <person name="Varshney R.K."/>
            <person name="Ding H."/>
            <person name="Gao S."/>
            <person name="Zong X."/>
        </authorList>
    </citation>
    <scope>NUCLEOTIDE SEQUENCE [LARGE SCALE GENOMIC DNA]</scope>
    <source>
        <strain evidence="2 3">cv. Zhongwan 6</strain>
    </source>
</reference>
<gene>
    <name evidence="2" type="ORF">KIW84_030179</name>
</gene>
<dbReference type="InterPro" id="IPR036047">
    <property type="entry name" value="F-box-like_dom_sf"/>
</dbReference>
<dbReference type="SUPFAM" id="SSF81383">
    <property type="entry name" value="F-box domain"/>
    <property type="match status" value="1"/>
</dbReference>
<dbReference type="Proteomes" id="UP001058974">
    <property type="component" value="Chromosome 3"/>
</dbReference>
<protein>
    <recommendedName>
        <fullName evidence="1">F-box domain-containing protein</fullName>
    </recommendedName>
</protein>
<dbReference type="Gramene" id="Psat03G0017900-T1">
    <property type="protein sequence ID" value="KAI5423857.1"/>
    <property type="gene ID" value="KIW84_030179"/>
</dbReference>
<evidence type="ECO:0000259" key="1">
    <source>
        <dbReference type="PROSITE" id="PS50181"/>
    </source>
</evidence>
<dbReference type="InterPro" id="IPR001810">
    <property type="entry name" value="F-box_dom"/>
</dbReference>
<dbReference type="PROSITE" id="PS50181">
    <property type="entry name" value="FBOX"/>
    <property type="match status" value="1"/>
</dbReference>
<organism evidence="2 3">
    <name type="scientific">Pisum sativum</name>
    <name type="common">Garden pea</name>
    <name type="synonym">Lathyrus oleraceus</name>
    <dbReference type="NCBI Taxonomy" id="3888"/>
    <lineage>
        <taxon>Eukaryota</taxon>
        <taxon>Viridiplantae</taxon>
        <taxon>Streptophyta</taxon>
        <taxon>Embryophyta</taxon>
        <taxon>Tracheophyta</taxon>
        <taxon>Spermatophyta</taxon>
        <taxon>Magnoliopsida</taxon>
        <taxon>eudicotyledons</taxon>
        <taxon>Gunneridae</taxon>
        <taxon>Pentapetalae</taxon>
        <taxon>rosids</taxon>
        <taxon>fabids</taxon>
        <taxon>Fabales</taxon>
        <taxon>Fabaceae</taxon>
        <taxon>Papilionoideae</taxon>
        <taxon>50 kb inversion clade</taxon>
        <taxon>NPAAA clade</taxon>
        <taxon>Hologalegina</taxon>
        <taxon>IRL clade</taxon>
        <taxon>Fabeae</taxon>
        <taxon>Lathyrus</taxon>
    </lineage>
</organism>
<accession>A0A9D4XNN6</accession>
<dbReference type="Gene3D" id="1.20.1280.50">
    <property type="match status" value="1"/>
</dbReference>
<dbReference type="Pfam" id="PF00646">
    <property type="entry name" value="F-box"/>
    <property type="match status" value="1"/>
</dbReference>
<dbReference type="AlphaFoldDB" id="A0A9D4XNN6"/>
<proteinExistence type="predicted"/>
<feature type="domain" description="F-box" evidence="1">
    <location>
        <begin position="22"/>
        <end position="69"/>
    </location>
</feature>